<evidence type="ECO:0000313" key="6">
    <source>
        <dbReference type="EMBL" id="CAH8249894.1"/>
    </source>
</evidence>
<dbReference type="EMBL" id="CALYLO010000021">
    <property type="protein sequence ID" value="CAH8249894.1"/>
    <property type="molecule type" value="Genomic_DNA"/>
</dbReference>
<gene>
    <name evidence="1" type="ORF">WJ0W_005983</name>
    <name evidence="2" type="ORF">WJ0W_006007</name>
    <name evidence="3" type="ORF">WJ0W_006184</name>
    <name evidence="4" type="ORF">WJ0W_006375</name>
    <name evidence="5" type="ORF">WJ0W_006767</name>
    <name evidence="6" type="ORF">WJ0W_007080</name>
</gene>
<proteinExistence type="predicted"/>
<organism evidence="2 7">
    <name type="scientific">Paenibacillus melissococcoides</name>
    <dbReference type="NCBI Taxonomy" id="2912268"/>
    <lineage>
        <taxon>Bacteria</taxon>
        <taxon>Bacillati</taxon>
        <taxon>Bacillota</taxon>
        <taxon>Bacilli</taxon>
        <taxon>Bacillales</taxon>
        <taxon>Paenibacillaceae</taxon>
        <taxon>Paenibacillus</taxon>
    </lineage>
</organism>
<dbReference type="EMBL" id="CALYLO010000013">
    <property type="protein sequence ID" value="CAH8248823.1"/>
    <property type="molecule type" value="Genomic_DNA"/>
</dbReference>
<accession>A0ABN8UE27</accession>
<comment type="caution">
    <text evidence="2">The sequence shown here is derived from an EMBL/GenBank/DDBJ whole genome shotgun (WGS) entry which is preliminary data.</text>
</comment>
<evidence type="ECO:0000313" key="3">
    <source>
        <dbReference type="EMBL" id="CAH8248997.1"/>
    </source>
</evidence>
<evidence type="ECO:0000313" key="4">
    <source>
        <dbReference type="EMBL" id="CAH8249189.1"/>
    </source>
</evidence>
<evidence type="ECO:0000313" key="1">
    <source>
        <dbReference type="EMBL" id="CAH8248799.1"/>
    </source>
</evidence>
<reference evidence="2" key="1">
    <citation type="submission" date="2022-06" db="EMBL/GenBank/DDBJ databases">
        <authorList>
            <person name="Dietemann V."/>
            <person name="Ory F."/>
            <person name="Dainat B."/>
            <person name="Oberhansli S."/>
        </authorList>
    </citation>
    <scope>NUCLEOTIDE SEQUENCE</scope>
    <source>
        <strain evidence="2">Ena-SAMPLE-TAB-26-04-2022-14:26:32:270-5432</strain>
    </source>
</reference>
<protein>
    <submittedName>
        <fullName evidence="2">Uncharacterized protein</fullName>
    </submittedName>
</protein>
<dbReference type="EMBL" id="CALYLO010000014">
    <property type="protein sequence ID" value="CAH8249189.1"/>
    <property type="molecule type" value="Genomic_DNA"/>
</dbReference>
<sequence length="72" mass="7634">MASKDSKDGGSPELVPVEELRERCATPDAVYHGVAAAESWKPGKQVTMAAYSKAVDRFLSGPISGKKVIENA</sequence>
<name>A0ABN8UE27_9BACL</name>
<dbReference type="Proteomes" id="UP001154322">
    <property type="component" value="Unassembled WGS sequence"/>
</dbReference>
<evidence type="ECO:0000313" key="7">
    <source>
        <dbReference type="Proteomes" id="UP001154322"/>
    </source>
</evidence>
<evidence type="ECO:0000313" key="2">
    <source>
        <dbReference type="EMBL" id="CAH8248823.1"/>
    </source>
</evidence>
<dbReference type="EMBL" id="CALYLO010000013">
    <property type="protein sequence ID" value="CAH8248997.1"/>
    <property type="molecule type" value="Genomic_DNA"/>
</dbReference>
<evidence type="ECO:0000313" key="5">
    <source>
        <dbReference type="EMBL" id="CAH8249582.1"/>
    </source>
</evidence>
<dbReference type="EMBL" id="CALYLO010000012">
    <property type="protein sequence ID" value="CAH8248799.1"/>
    <property type="molecule type" value="Genomic_DNA"/>
</dbReference>
<keyword evidence="7" id="KW-1185">Reference proteome</keyword>
<dbReference type="RefSeq" id="WP_213430845.1">
    <property type="nucleotide sequence ID" value="NZ_AP031286.1"/>
</dbReference>
<dbReference type="EMBL" id="CALYLO010000017">
    <property type="protein sequence ID" value="CAH8249582.1"/>
    <property type="molecule type" value="Genomic_DNA"/>
</dbReference>